<feature type="transmembrane region" description="Helical" evidence="6">
    <location>
        <begin position="194"/>
        <end position="214"/>
    </location>
</feature>
<protein>
    <recommendedName>
        <fullName evidence="9">Tetraspanin Tsp2</fullName>
    </recommendedName>
</protein>
<sequence>MVNNFLSINSKNAVKEEGHPYASQNSQASSSVSLQEIRTSQNNTRASGGSSTGGPPHQFDSWESINPQDELPEPVLPWMKSESRQSLGSRNSVDTTSLHVVKRYAPDPAIKKKQRWTKHKWWLLLSNTLLFCYGLGILLLALLTFFKFYLRADVILVGERMVLNLILATGVICLFTSLVGYTGIMLNNRAILSLYNLLLWPSFGMIAAIGYTAYRKNKWNIEGKLSYQWHYDLDSDARARIQANLHCCGYKSFTDYHERSNKCFPRTLLPGCKFKYQTFTKEALTITWIVAFSMIPVHLFVMFSALLCSNHINRKFGKGLPPKIYRLDYQGIVAGTPTGSSLNLHKDGLQQRNV</sequence>
<comment type="subcellular location">
    <subcellularLocation>
        <location evidence="1">Membrane</location>
        <topology evidence="1">Multi-pass membrane protein</topology>
    </subcellularLocation>
</comment>
<accession>A0ABP9YA63</accession>
<evidence type="ECO:0000256" key="3">
    <source>
        <dbReference type="ARBA" id="ARBA00022989"/>
    </source>
</evidence>
<keyword evidence="3 6" id="KW-1133">Transmembrane helix</keyword>
<evidence type="ECO:0000256" key="5">
    <source>
        <dbReference type="SAM" id="MobiDB-lite"/>
    </source>
</evidence>
<evidence type="ECO:0000256" key="4">
    <source>
        <dbReference type="ARBA" id="ARBA00023136"/>
    </source>
</evidence>
<organism evidence="7 8">
    <name type="scientific">Helicostylum pulchrum</name>
    <dbReference type="NCBI Taxonomy" id="562976"/>
    <lineage>
        <taxon>Eukaryota</taxon>
        <taxon>Fungi</taxon>
        <taxon>Fungi incertae sedis</taxon>
        <taxon>Mucoromycota</taxon>
        <taxon>Mucoromycotina</taxon>
        <taxon>Mucoromycetes</taxon>
        <taxon>Mucorales</taxon>
        <taxon>Mucorineae</taxon>
        <taxon>Mucoraceae</taxon>
        <taxon>Helicostylum</taxon>
    </lineage>
</organism>
<feature type="compositionally biased region" description="Polar residues" evidence="5">
    <location>
        <begin position="34"/>
        <end position="49"/>
    </location>
</feature>
<dbReference type="InterPro" id="IPR008952">
    <property type="entry name" value="Tetraspanin_EC2_sf"/>
</dbReference>
<feature type="compositionally biased region" description="Low complexity" evidence="5">
    <location>
        <begin position="22"/>
        <end position="33"/>
    </location>
</feature>
<evidence type="ECO:0000256" key="6">
    <source>
        <dbReference type="SAM" id="Phobius"/>
    </source>
</evidence>
<dbReference type="InterPro" id="IPR018499">
    <property type="entry name" value="Tetraspanin/Peripherin"/>
</dbReference>
<feature type="transmembrane region" description="Helical" evidence="6">
    <location>
        <begin position="286"/>
        <end position="308"/>
    </location>
</feature>
<dbReference type="EMBL" id="BAABUJ010000030">
    <property type="protein sequence ID" value="GAA5803841.1"/>
    <property type="molecule type" value="Genomic_DNA"/>
</dbReference>
<keyword evidence="4 6" id="KW-0472">Membrane</keyword>
<feature type="transmembrane region" description="Helical" evidence="6">
    <location>
        <begin position="121"/>
        <end position="149"/>
    </location>
</feature>
<dbReference type="Proteomes" id="UP001476247">
    <property type="component" value="Unassembled WGS sequence"/>
</dbReference>
<keyword evidence="8" id="KW-1185">Reference proteome</keyword>
<evidence type="ECO:0000256" key="1">
    <source>
        <dbReference type="ARBA" id="ARBA00004141"/>
    </source>
</evidence>
<name>A0ABP9YA63_9FUNG</name>
<feature type="region of interest" description="Disordered" evidence="5">
    <location>
        <begin position="1"/>
        <end position="64"/>
    </location>
</feature>
<feature type="compositionally biased region" description="Polar residues" evidence="5">
    <location>
        <begin position="1"/>
        <end position="12"/>
    </location>
</feature>
<keyword evidence="2 6" id="KW-0812">Transmembrane</keyword>
<feature type="transmembrane region" description="Helical" evidence="6">
    <location>
        <begin position="161"/>
        <end position="182"/>
    </location>
</feature>
<evidence type="ECO:0000313" key="8">
    <source>
        <dbReference type="Proteomes" id="UP001476247"/>
    </source>
</evidence>
<reference evidence="7 8" key="1">
    <citation type="submission" date="2024-04" db="EMBL/GenBank/DDBJ databases">
        <title>genome sequences of Mucor flavus KT1a and Helicostylum pulchrum KT1b strains isolation_sourced from the surface of a dry-aged beef.</title>
        <authorList>
            <person name="Toyotome T."/>
            <person name="Hosono M."/>
            <person name="Torimaru M."/>
            <person name="Fukuda K."/>
            <person name="Mikami N."/>
        </authorList>
    </citation>
    <scope>NUCLEOTIDE SEQUENCE [LARGE SCALE GENOMIC DNA]</scope>
    <source>
        <strain evidence="7 8">KT1b</strain>
    </source>
</reference>
<gene>
    <name evidence="7" type="ORF">HPULCUR_009326</name>
</gene>
<dbReference type="Pfam" id="PF00335">
    <property type="entry name" value="Tetraspanin"/>
    <property type="match status" value="1"/>
</dbReference>
<evidence type="ECO:0008006" key="9">
    <source>
        <dbReference type="Google" id="ProtNLM"/>
    </source>
</evidence>
<evidence type="ECO:0000313" key="7">
    <source>
        <dbReference type="EMBL" id="GAA5803841.1"/>
    </source>
</evidence>
<proteinExistence type="predicted"/>
<evidence type="ECO:0000256" key="2">
    <source>
        <dbReference type="ARBA" id="ARBA00022692"/>
    </source>
</evidence>
<dbReference type="SUPFAM" id="SSF48652">
    <property type="entry name" value="Tetraspanin"/>
    <property type="match status" value="1"/>
</dbReference>
<comment type="caution">
    <text evidence="7">The sequence shown here is derived from an EMBL/GenBank/DDBJ whole genome shotgun (WGS) entry which is preliminary data.</text>
</comment>